<evidence type="ECO:0000313" key="2">
    <source>
        <dbReference type="Proteomes" id="UP000244005"/>
    </source>
</evidence>
<dbReference type="Gramene" id="Mp2g06790.1">
    <property type="protein sequence ID" value="Mp2g06790.1.cds1"/>
    <property type="gene ID" value="Mp2g06790"/>
</dbReference>
<reference evidence="2" key="1">
    <citation type="journal article" date="2017" name="Cell">
        <title>Insights into land plant evolution garnered from the Marchantia polymorpha genome.</title>
        <authorList>
            <person name="Bowman J.L."/>
            <person name="Kohchi T."/>
            <person name="Yamato K.T."/>
            <person name="Jenkins J."/>
            <person name="Shu S."/>
            <person name="Ishizaki K."/>
            <person name="Yamaoka S."/>
            <person name="Nishihama R."/>
            <person name="Nakamura Y."/>
            <person name="Berger F."/>
            <person name="Adam C."/>
            <person name="Aki S.S."/>
            <person name="Althoff F."/>
            <person name="Araki T."/>
            <person name="Arteaga-Vazquez M.A."/>
            <person name="Balasubrmanian S."/>
            <person name="Barry K."/>
            <person name="Bauer D."/>
            <person name="Boehm C.R."/>
            <person name="Briginshaw L."/>
            <person name="Caballero-Perez J."/>
            <person name="Catarino B."/>
            <person name="Chen F."/>
            <person name="Chiyoda S."/>
            <person name="Chovatia M."/>
            <person name="Davies K.M."/>
            <person name="Delmans M."/>
            <person name="Demura T."/>
            <person name="Dierschke T."/>
            <person name="Dolan L."/>
            <person name="Dorantes-Acosta A.E."/>
            <person name="Eklund D.M."/>
            <person name="Florent S.N."/>
            <person name="Flores-Sandoval E."/>
            <person name="Fujiyama A."/>
            <person name="Fukuzawa H."/>
            <person name="Galik B."/>
            <person name="Grimanelli D."/>
            <person name="Grimwood J."/>
            <person name="Grossniklaus U."/>
            <person name="Hamada T."/>
            <person name="Haseloff J."/>
            <person name="Hetherington A.J."/>
            <person name="Higo A."/>
            <person name="Hirakawa Y."/>
            <person name="Hundley H.N."/>
            <person name="Ikeda Y."/>
            <person name="Inoue K."/>
            <person name="Inoue S.I."/>
            <person name="Ishida S."/>
            <person name="Jia Q."/>
            <person name="Kakita M."/>
            <person name="Kanazawa T."/>
            <person name="Kawai Y."/>
            <person name="Kawashima T."/>
            <person name="Kennedy M."/>
            <person name="Kinose K."/>
            <person name="Kinoshita T."/>
            <person name="Kohara Y."/>
            <person name="Koide E."/>
            <person name="Komatsu K."/>
            <person name="Kopischke S."/>
            <person name="Kubo M."/>
            <person name="Kyozuka J."/>
            <person name="Lagercrantz U."/>
            <person name="Lin S.S."/>
            <person name="Lindquist E."/>
            <person name="Lipzen A.M."/>
            <person name="Lu C.W."/>
            <person name="De Luna E."/>
            <person name="Martienssen R.A."/>
            <person name="Minamino N."/>
            <person name="Mizutani M."/>
            <person name="Mizutani M."/>
            <person name="Mochizuki N."/>
            <person name="Monte I."/>
            <person name="Mosher R."/>
            <person name="Nagasaki H."/>
            <person name="Nakagami H."/>
            <person name="Naramoto S."/>
            <person name="Nishitani K."/>
            <person name="Ohtani M."/>
            <person name="Okamoto T."/>
            <person name="Okumura M."/>
            <person name="Phillips J."/>
            <person name="Pollak B."/>
            <person name="Reinders A."/>
            <person name="Rovekamp M."/>
            <person name="Sano R."/>
            <person name="Sawa S."/>
            <person name="Schmid M.W."/>
            <person name="Shirakawa M."/>
            <person name="Solano R."/>
            <person name="Spunde A."/>
            <person name="Suetsugu N."/>
            <person name="Sugano S."/>
            <person name="Sugiyama A."/>
            <person name="Sun R."/>
            <person name="Suzuki Y."/>
            <person name="Takenaka M."/>
            <person name="Takezawa D."/>
            <person name="Tomogane H."/>
            <person name="Tsuzuki M."/>
            <person name="Ueda T."/>
            <person name="Umeda M."/>
            <person name="Ward J.M."/>
            <person name="Watanabe Y."/>
            <person name="Yazaki K."/>
            <person name="Yokoyama R."/>
            <person name="Yoshitake Y."/>
            <person name="Yotsui I."/>
            <person name="Zachgo S."/>
            <person name="Schmutz J."/>
        </authorList>
    </citation>
    <scope>NUCLEOTIDE SEQUENCE [LARGE SCALE GENOMIC DNA]</scope>
    <source>
        <strain evidence="2">Tak-1</strain>
    </source>
</reference>
<proteinExistence type="predicted"/>
<evidence type="ECO:0000313" key="1">
    <source>
        <dbReference type="EMBL" id="PTQ44278.1"/>
    </source>
</evidence>
<dbReference type="EMBL" id="KZ772693">
    <property type="protein sequence ID" value="PTQ44278.1"/>
    <property type="molecule type" value="Genomic_DNA"/>
</dbReference>
<dbReference type="Proteomes" id="UP000244005">
    <property type="component" value="Unassembled WGS sequence"/>
</dbReference>
<gene>
    <name evidence="1" type="ORF">MARPO_0021s0132</name>
</gene>
<dbReference type="AlphaFoldDB" id="A0A2R6XDV0"/>
<name>A0A2R6XDV0_MARPO</name>
<organism evidence="1 2">
    <name type="scientific">Marchantia polymorpha</name>
    <name type="common">Common liverwort</name>
    <name type="synonym">Marchantia aquatica</name>
    <dbReference type="NCBI Taxonomy" id="3197"/>
    <lineage>
        <taxon>Eukaryota</taxon>
        <taxon>Viridiplantae</taxon>
        <taxon>Streptophyta</taxon>
        <taxon>Embryophyta</taxon>
        <taxon>Marchantiophyta</taxon>
        <taxon>Marchantiopsida</taxon>
        <taxon>Marchantiidae</taxon>
        <taxon>Marchantiales</taxon>
        <taxon>Marchantiaceae</taxon>
        <taxon>Marchantia</taxon>
    </lineage>
</organism>
<protein>
    <submittedName>
        <fullName evidence="1">Uncharacterized protein</fullName>
    </submittedName>
</protein>
<accession>A0A2R6XDV0</accession>
<keyword evidence="2" id="KW-1185">Reference proteome</keyword>
<sequence>MSHLDYYLYQCIKSRLWFIFYDTNLLDTGSHEKYSNGIPTDRPTCRSADAEADRIINYLSSY</sequence>